<name>A0A840BI97_9RHOO</name>
<dbReference type="RefSeq" id="WP_183633374.1">
    <property type="nucleotide sequence ID" value="NZ_BAABLE010000011.1"/>
</dbReference>
<dbReference type="Proteomes" id="UP000561045">
    <property type="component" value="Unassembled WGS sequence"/>
</dbReference>
<gene>
    <name evidence="1" type="ORF">GGR36_001352</name>
</gene>
<organism evidence="1 2">
    <name type="scientific">Niveibacterium umoris</name>
    <dbReference type="NCBI Taxonomy" id="1193620"/>
    <lineage>
        <taxon>Bacteria</taxon>
        <taxon>Pseudomonadati</taxon>
        <taxon>Pseudomonadota</taxon>
        <taxon>Betaproteobacteria</taxon>
        <taxon>Rhodocyclales</taxon>
        <taxon>Rhodocyclaceae</taxon>
        <taxon>Niveibacterium</taxon>
    </lineage>
</organism>
<proteinExistence type="predicted"/>
<accession>A0A840BI97</accession>
<dbReference type="EMBL" id="JACIET010000001">
    <property type="protein sequence ID" value="MBB4012044.1"/>
    <property type="molecule type" value="Genomic_DNA"/>
</dbReference>
<sequence>MGKQQLSDFERNEQIEAAERLARGLRMSLLASVRAGSEDWWGRWRGSDERKRWLLCYEARPNLDASDLQCLVGLFRDWCDLPGNAKDWQEQRRDSTVRLVYDWIAATDEVLAFPAFGYAALNEAHARTVARAKAQRLALKALRHPKALVSAQRHQRHRDDETLSLDAVRKAIEHSGLRRVLKPTGEVVQKPGIPTKVSVADEGLSLEDMLVTMSDEEFEAFLTGLPALP</sequence>
<reference evidence="1 2" key="1">
    <citation type="submission" date="2020-08" db="EMBL/GenBank/DDBJ databases">
        <title>Genomic Encyclopedia of Type Strains, Phase IV (KMG-IV): sequencing the most valuable type-strain genomes for metagenomic binning, comparative biology and taxonomic classification.</title>
        <authorList>
            <person name="Goeker M."/>
        </authorList>
    </citation>
    <scope>NUCLEOTIDE SEQUENCE [LARGE SCALE GENOMIC DNA]</scope>
    <source>
        <strain evidence="1 2">DSM 106739</strain>
    </source>
</reference>
<dbReference type="AlphaFoldDB" id="A0A840BI97"/>
<protein>
    <submittedName>
        <fullName evidence="1">Uncharacterized protein</fullName>
    </submittedName>
</protein>
<comment type="caution">
    <text evidence="1">The sequence shown here is derived from an EMBL/GenBank/DDBJ whole genome shotgun (WGS) entry which is preliminary data.</text>
</comment>
<keyword evidence="2" id="KW-1185">Reference proteome</keyword>
<evidence type="ECO:0000313" key="1">
    <source>
        <dbReference type="EMBL" id="MBB4012044.1"/>
    </source>
</evidence>
<evidence type="ECO:0000313" key="2">
    <source>
        <dbReference type="Proteomes" id="UP000561045"/>
    </source>
</evidence>